<dbReference type="EMBL" id="KZ819723">
    <property type="protein sequence ID" value="PWN53495.1"/>
    <property type="molecule type" value="Genomic_DNA"/>
</dbReference>
<gene>
    <name evidence="1" type="ORF">IE53DRAFT_384018</name>
</gene>
<protein>
    <submittedName>
        <fullName evidence="1">Uncharacterized protein</fullName>
    </submittedName>
</protein>
<evidence type="ECO:0000313" key="1">
    <source>
        <dbReference type="EMBL" id="PWN53495.1"/>
    </source>
</evidence>
<accession>A0ACD0P5V1</accession>
<dbReference type="Proteomes" id="UP000245626">
    <property type="component" value="Unassembled WGS sequence"/>
</dbReference>
<sequence length="60" mass="6877">MIARMLLFLFFLSAAFFPFPIIMVPFFHTRSLSPSLSAHRIVPDLPFSKSSSLGFERLPF</sequence>
<evidence type="ECO:0000313" key="2">
    <source>
        <dbReference type="Proteomes" id="UP000245626"/>
    </source>
</evidence>
<keyword evidence="2" id="KW-1185">Reference proteome</keyword>
<organism evidence="1 2">
    <name type="scientific">Violaceomyces palustris</name>
    <dbReference type="NCBI Taxonomy" id="1673888"/>
    <lineage>
        <taxon>Eukaryota</taxon>
        <taxon>Fungi</taxon>
        <taxon>Dikarya</taxon>
        <taxon>Basidiomycota</taxon>
        <taxon>Ustilaginomycotina</taxon>
        <taxon>Ustilaginomycetes</taxon>
        <taxon>Violaceomycetales</taxon>
        <taxon>Violaceomycetaceae</taxon>
        <taxon>Violaceomyces</taxon>
    </lineage>
</organism>
<proteinExistence type="predicted"/>
<name>A0ACD0P5V1_9BASI</name>
<reference evidence="1 2" key="1">
    <citation type="journal article" date="2018" name="Mol. Biol. Evol.">
        <title>Broad Genomic Sampling Reveals a Smut Pathogenic Ancestry of the Fungal Clade Ustilaginomycotina.</title>
        <authorList>
            <person name="Kijpornyongpan T."/>
            <person name="Mondo S.J."/>
            <person name="Barry K."/>
            <person name="Sandor L."/>
            <person name="Lee J."/>
            <person name="Lipzen A."/>
            <person name="Pangilinan J."/>
            <person name="LaButti K."/>
            <person name="Hainaut M."/>
            <person name="Henrissat B."/>
            <person name="Grigoriev I.V."/>
            <person name="Spatafora J.W."/>
            <person name="Aime M.C."/>
        </authorList>
    </citation>
    <scope>NUCLEOTIDE SEQUENCE [LARGE SCALE GENOMIC DNA]</scope>
    <source>
        <strain evidence="1 2">SA 807</strain>
    </source>
</reference>